<proteinExistence type="predicted"/>
<organism evidence="1">
    <name type="scientific">Lepeophtheirus salmonis</name>
    <name type="common">Salmon louse</name>
    <name type="synonym">Caligus salmonis</name>
    <dbReference type="NCBI Taxonomy" id="72036"/>
    <lineage>
        <taxon>Eukaryota</taxon>
        <taxon>Metazoa</taxon>
        <taxon>Ecdysozoa</taxon>
        <taxon>Arthropoda</taxon>
        <taxon>Crustacea</taxon>
        <taxon>Multicrustacea</taxon>
        <taxon>Hexanauplia</taxon>
        <taxon>Copepoda</taxon>
        <taxon>Siphonostomatoida</taxon>
        <taxon>Caligidae</taxon>
        <taxon>Lepeophtheirus</taxon>
    </lineage>
</organism>
<dbReference type="AlphaFoldDB" id="A0A0K2TST5"/>
<reference evidence="1" key="1">
    <citation type="submission" date="2014-05" db="EMBL/GenBank/DDBJ databases">
        <authorList>
            <person name="Chronopoulou M."/>
        </authorList>
    </citation>
    <scope>NUCLEOTIDE SEQUENCE</scope>
    <source>
        <tissue evidence="1">Whole organism</tissue>
    </source>
</reference>
<accession>A0A0K2TST5</accession>
<protein>
    <submittedName>
        <fullName evidence="1">Uncharacterized protein</fullName>
    </submittedName>
</protein>
<feature type="non-terminal residue" evidence="1">
    <location>
        <position position="1"/>
    </location>
</feature>
<dbReference type="EMBL" id="HACA01011376">
    <property type="protein sequence ID" value="CDW28737.1"/>
    <property type="molecule type" value="Transcribed_RNA"/>
</dbReference>
<name>A0A0K2TST5_LEPSM</name>
<sequence>FFVCTYIKKRQCITSTWYYLLYPYNFSIDHRLNCFTNLNDEELHLIL</sequence>
<evidence type="ECO:0000313" key="1">
    <source>
        <dbReference type="EMBL" id="CDW28737.1"/>
    </source>
</evidence>